<keyword evidence="2" id="KW-1185">Reference proteome</keyword>
<dbReference type="InterPro" id="IPR012106">
    <property type="entry name" value="Phage_Mu_Gp1"/>
</dbReference>
<proteinExistence type="predicted"/>
<evidence type="ECO:0000313" key="1">
    <source>
        <dbReference type="EMBL" id="KAB8123996.1"/>
    </source>
</evidence>
<evidence type="ECO:0000313" key="2">
    <source>
        <dbReference type="Proteomes" id="UP000427842"/>
    </source>
</evidence>
<organism evidence="1 2">
    <name type="scientific">Komagataeibacter medellinensis</name>
    <dbReference type="NCBI Taxonomy" id="1177712"/>
    <lineage>
        <taxon>Bacteria</taxon>
        <taxon>Pseudomonadati</taxon>
        <taxon>Pseudomonadota</taxon>
        <taxon>Alphaproteobacteria</taxon>
        <taxon>Acetobacterales</taxon>
        <taxon>Acetobacteraceae</taxon>
        <taxon>Komagataeibacter</taxon>
    </lineage>
</organism>
<sequence length="343" mass="36356">MNRSTSYHMMQLPQTGGAPDWIHLLPAGRFAGKDGRGPYTTPRNPAALMAASMRAAGGKLTLDENHSTDIAAKIGLPSPAMGWITELQPRADGVWGRVEWNATGHSAMDNRSYRGVSPVFDHDAQGTVTLIRRAALTNDPNLLDLHTLHHRQETRMDLAELARRLGLPETATQADVDRALDAARAASATSTSLHSSLGTLVGLGADAGTDAILAAVRASVEGGQANTQRMQAMETQLTELRQQGARRDAETAVDAAARDGRVISANLRTELVSLHAANPEMAMRIINGLPKLPQGQMVRHSNGDRSTTVDLNGADATAVAKMDAAFGVTEADIQQFGGSHGAV</sequence>
<reference evidence="1 2" key="1">
    <citation type="submission" date="2018-09" db="EMBL/GenBank/DDBJ databases">
        <title>Genome sequence and characterization of the bcs clusters for the production of nanocellulose from the low pH resistant strain Komagataeibacter medellinensis ID13488.</title>
        <authorList>
            <person name="Hernandez-Arriaga A.M."/>
            <person name="Del Cerro C."/>
            <person name="Urbina L."/>
            <person name="Eceiza A."/>
            <person name="Retegi A."/>
            <person name="Prieto M.A."/>
        </authorList>
    </citation>
    <scope>NUCLEOTIDE SEQUENCE [LARGE SCALE GENOMIC DNA]</scope>
    <source>
        <strain evidence="1 2">ID13488</strain>
    </source>
</reference>
<gene>
    <name evidence="1" type="ORF">D3W54_07035</name>
</gene>
<dbReference type="Proteomes" id="UP000427842">
    <property type="component" value="Unassembled WGS sequence"/>
</dbReference>
<comment type="caution">
    <text evidence="1">The sequence shown here is derived from an EMBL/GenBank/DDBJ whole genome shotgun (WGS) entry which is preliminary data.</text>
</comment>
<dbReference type="EMBL" id="QYAZ01000001">
    <property type="protein sequence ID" value="KAB8123996.1"/>
    <property type="molecule type" value="Genomic_DNA"/>
</dbReference>
<name>A0ABQ6VUX7_9PROT</name>
<protein>
    <recommendedName>
        <fullName evidence="3">Mu-like prophage I protein</fullName>
    </recommendedName>
</protein>
<accession>A0ABQ6VUX7</accession>
<evidence type="ECO:0008006" key="3">
    <source>
        <dbReference type="Google" id="ProtNLM"/>
    </source>
</evidence>
<dbReference type="Pfam" id="PF10123">
    <property type="entry name" value="Mu-like_Pro"/>
    <property type="match status" value="1"/>
</dbReference>